<evidence type="ECO:0000259" key="2">
    <source>
        <dbReference type="Pfam" id="PF01814"/>
    </source>
</evidence>
<protein>
    <recommendedName>
        <fullName evidence="2">Hemerythrin-like domain-containing protein</fullName>
    </recommendedName>
</protein>
<accession>A0A7X3K9E0</accession>
<evidence type="ECO:0000313" key="3">
    <source>
        <dbReference type="EMBL" id="MVW62868.1"/>
    </source>
</evidence>
<dbReference type="Proteomes" id="UP000443353">
    <property type="component" value="Unassembled WGS sequence"/>
</dbReference>
<gene>
    <name evidence="3" type="ORF">GPY61_23375</name>
</gene>
<keyword evidence="4" id="KW-1185">Reference proteome</keyword>
<evidence type="ECO:0000256" key="1">
    <source>
        <dbReference type="SAM" id="Coils"/>
    </source>
</evidence>
<keyword evidence="1" id="KW-0175">Coiled coil</keyword>
<reference evidence="3 4" key="1">
    <citation type="submission" date="2019-12" db="EMBL/GenBank/DDBJ databases">
        <authorList>
            <person name="Li C."/>
            <person name="Zhao J."/>
        </authorList>
    </citation>
    <scope>NUCLEOTIDE SEQUENCE [LARGE SCALE GENOMIC DNA]</scope>
    <source>
        <strain evidence="3 4">NEAU-DD11</strain>
    </source>
</reference>
<dbReference type="AlphaFoldDB" id="A0A7X3K9E0"/>
<organism evidence="3 4">
    <name type="scientific">Massilia cellulosiltytica</name>
    <dbReference type="NCBI Taxonomy" id="2683234"/>
    <lineage>
        <taxon>Bacteria</taxon>
        <taxon>Pseudomonadati</taxon>
        <taxon>Pseudomonadota</taxon>
        <taxon>Betaproteobacteria</taxon>
        <taxon>Burkholderiales</taxon>
        <taxon>Oxalobacteraceae</taxon>
        <taxon>Telluria group</taxon>
        <taxon>Massilia</taxon>
    </lineage>
</organism>
<dbReference type="InterPro" id="IPR012312">
    <property type="entry name" value="Hemerythrin-like"/>
</dbReference>
<evidence type="ECO:0000313" key="4">
    <source>
        <dbReference type="Proteomes" id="UP000443353"/>
    </source>
</evidence>
<proteinExistence type="predicted"/>
<feature type="coiled-coil region" evidence="1">
    <location>
        <begin position="71"/>
        <end position="98"/>
    </location>
</feature>
<feature type="domain" description="Hemerythrin-like" evidence="2">
    <location>
        <begin position="22"/>
        <end position="141"/>
    </location>
</feature>
<dbReference type="RefSeq" id="WP_056137259.1">
    <property type="nucleotide sequence ID" value="NZ_WSES01000007.1"/>
</dbReference>
<name>A0A7X3K9E0_9BURK</name>
<comment type="caution">
    <text evidence="3">The sequence shown here is derived from an EMBL/GenBank/DDBJ whole genome shotgun (WGS) entry which is preliminary data.</text>
</comment>
<dbReference type="Gene3D" id="1.20.120.520">
    <property type="entry name" value="nmb1532 protein domain like"/>
    <property type="match status" value="1"/>
</dbReference>
<dbReference type="EMBL" id="WSES01000007">
    <property type="protein sequence ID" value="MVW62868.1"/>
    <property type="molecule type" value="Genomic_DNA"/>
</dbReference>
<dbReference type="Pfam" id="PF01814">
    <property type="entry name" value="Hemerythrin"/>
    <property type="match status" value="1"/>
</dbReference>
<sequence length="198" mass="21532">MLTSTYTLVALSVEQTTVRAALQSLLDELRALPGDFSTLAAGRAAQLCTALRQAYDNCHWRKLDKFLVPALRRSTAAADRLLEELERLSGQAASAMATAEACVGAADRPVPRDVFCGAVESCVAALRCRLEREEHELFPLARAAVGGDAWFAIANQMLAHDAYAQEHRAGPRRLRHELVGHAGHDVHARRQATLTAAH</sequence>